<evidence type="ECO:0000313" key="4">
    <source>
        <dbReference type="Proteomes" id="UP000237947"/>
    </source>
</evidence>
<dbReference type="RefSeq" id="WP_106012806.1">
    <property type="nucleotide sequence ID" value="NZ_CP027226.1"/>
</dbReference>
<feature type="domain" description="BD-FAE-like" evidence="2">
    <location>
        <begin position="46"/>
        <end position="264"/>
    </location>
</feature>
<dbReference type="PANTHER" id="PTHR48081">
    <property type="entry name" value="AB HYDROLASE SUPERFAMILY PROTEIN C4A8.06C"/>
    <property type="match status" value="1"/>
</dbReference>
<dbReference type="InterPro" id="IPR029058">
    <property type="entry name" value="AB_hydrolase_fold"/>
</dbReference>
<name>A0A2S0KPB9_9FIRM</name>
<dbReference type="GO" id="GO:0016787">
    <property type="term" value="F:hydrolase activity"/>
    <property type="evidence" value="ECO:0007669"/>
    <property type="project" value="UniProtKB-KW"/>
</dbReference>
<reference evidence="4" key="1">
    <citation type="submission" date="2018-02" db="EMBL/GenBank/DDBJ databases">
        <authorList>
            <person name="Holder M.E."/>
            <person name="Ajami N.J."/>
            <person name="Petrosino J.F."/>
        </authorList>
    </citation>
    <scope>NUCLEOTIDE SEQUENCE [LARGE SCALE GENOMIC DNA]</scope>
    <source>
        <strain evidence="4">CCUG 47711</strain>
    </source>
</reference>
<organism evidence="3 4">
    <name type="scientific">Fastidiosipila sanguinis</name>
    <dbReference type="NCBI Taxonomy" id="236753"/>
    <lineage>
        <taxon>Bacteria</taxon>
        <taxon>Bacillati</taxon>
        <taxon>Bacillota</taxon>
        <taxon>Clostridia</taxon>
        <taxon>Eubacteriales</taxon>
        <taxon>Oscillospiraceae</taxon>
        <taxon>Fastidiosipila</taxon>
    </lineage>
</organism>
<gene>
    <name evidence="3" type="ORF">C5Q98_06365</name>
</gene>
<accession>A0A2S0KPB9</accession>
<dbReference type="InterPro" id="IPR049492">
    <property type="entry name" value="BD-FAE-like_dom"/>
</dbReference>
<dbReference type="Pfam" id="PF20434">
    <property type="entry name" value="BD-FAE"/>
    <property type="match status" value="1"/>
</dbReference>
<dbReference type="Gene3D" id="3.40.50.1820">
    <property type="entry name" value="alpha/beta hydrolase"/>
    <property type="match status" value="1"/>
</dbReference>
<dbReference type="AlphaFoldDB" id="A0A2S0KPB9"/>
<keyword evidence="1 3" id="KW-0378">Hydrolase</keyword>
<protein>
    <submittedName>
        <fullName evidence="3">Alpha/beta hydrolase</fullName>
    </submittedName>
</protein>
<dbReference type="PANTHER" id="PTHR48081:SF13">
    <property type="entry name" value="ALPHA_BETA HYDROLASE"/>
    <property type="match status" value="1"/>
</dbReference>
<dbReference type="SUPFAM" id="SSF53474">
    <property type="entry name" value="alpha/beta-Hydrolases"/>
    <property type="match status" value="1"/>
</dbReference>
<dbReference type="OrthoDB" id="24847at2"/>
<dbReference type="EMBL" id="CP027226">
    <property type="protein sequence ID" value="AVM42857.1"/>
    <property type="molecule type" value="Genomic_DNA"/>
</dbReference>
<evidence type="ECO:0000256" key="1">
    <source>
        <dbReference type="ARBA" id="ARBA00022801"/>
    </source>
</evidence>
<evidence type="ECO:0000313" key="3">
    <source>
        <dbReference type="EMBL" id="AVM42857.1"/>
    </source>
</evidence>
<dbReference type="Proteomes" id="UP000237947">
    <property type="component" value="Chromosome"/>
</dbReference>
<proteinExistence type="predicted"/>
<dbReference type="InterPro" id="IPR050300">
    <property type="entry name" value="GDXG_lipolytic_enzyme"/>
</dbReference>
<sequence length="305" mass="34299">MLKEIKTLPNNPELVGLAELFRDIQYSENGQKLNLLVPWSVNQLPDRKQKHPLIVFVQGSGWTKPNIDYKIPLLSHFAEAGYVVASVSHRNYRDGFQAPAYLVDVKTAIRFLRANAEKYGIDKDKVMIMGTSSGGNTSLLVGVTADDPQYKSDEYADESDSVSAVIDIFGPTDLLRRFFNANNREEAAEVINNLLEADDEESKNHVATLEMALGKDHEKWIPLLESLSPSKVANEENSKIPFLLMHGTADNVVNVEQLDRMYNSLKAANADVEAYYIEDGIHGSNFWSPEVRETIRKWVAEKFPL</sequence>
<dbReference type="KEGG" id="fsa:C5Q98_06365"/>
<keyword evidence="4" id="KW-1185">Reference proteome</keyword>
<evidence type="ECO:0000259" key="2">
    <source>
        <dbReference type="Pfam" id="PF20434"/>
    </source>
</evidence>